<feature type="transmembrane region" description="Helical" evidence="1">
    <location>
        <begin position="114"/>
        <end position="138"/>
    </location>
</feature>
<name>A0AA36NF90_9DINO</name>
<keyword evidence="1" id="KW-1133">Transmembrane helix</keyword>
<comment type="caution">
    <text evidence="3">The sequence shown here is derived from an EMBL/GenBank/DDBJ whole genome shotgun (WGS) entry which is preliminary data.</text>
</comment>
<keyword evidence="1" id="KW-0472">Membrane</keyword>
<organism evidence="3 4">
    <name type="scientific">Effrenium voratum</name>
    <dbReference type="NCBI Taxonomy" id="2562239"/>
    <lineage>
        <taxon>Eukaryota</taxon>
        <taxon>Sar</taxon>
        <taxon>Alveolata</taxon>
        <taxon>Dinophyceae</taxon>
        <taxon>Suessiales</taxon>
        <taxon>Symbiodiniaceae</taxon>
        <taxon>Effrenium</taxon>
    </lineage>
</organism>
<accession>A0AA36NF90</accession>
<protein>
    <recommendedName>
        <fullName evidence="5">PDZ domain-containing protein</fullName>
    </recommendedName>
</protein>
<dbReference type="InterPro" id="IPR036034">
    <property type="entry name" value="PDZ_sf"/>
</dbReference>
<gene>
    <name evidence="3" type="ORF">EVOR1521_LOCUS23411</name>
</gene>
<dbReference type="SUPFAM" id="SSF50156">
    <property type="entry name" value="PDZ domain-like"/>
    <property type="match status" value="1"/>
</dbReference>
<sequence length="426" mass="46470">MLRWVLAYTSCSIAWAAHADFLCAASAWEDCSAGVQLVQSMSEKRRQAAPSKGLPYASLVESAADESISEKEDATLSQMKQAFLHWQQLTGSKFGQVVGLAQSRVQTKVGEAPYFIIAIAIGGFVLSLVSICVSLIFVSKRVQDRGDGVPNASALLAQQLRAIGVGQPKKSWPVWQQHQLQAQAQNLEMERAKLGAAPPRNRVQIVVHEPLEGGKLGLNLSEDDLVINNFGDLRACDFGFQIGDRIVQVNQIPVFKEADFRFIMQDALRQHDQLGEPIVFEVARGPESAASAPQVSPYVGAASSFPTAATTPEMRTMLPAEPDQDITGAWAYGGGEANRHMYTIRRAGNSLCFEQELPDGEKVSGVLTPEEASPWLRTELQGTGGLHGELRVHYDPEDQVLVSQVRPMGHKKWGNERLATRAQGKA</sequence>
<feature type="chain" id="PRO_5041412976" description="PDZ domain-containing protein" evidence="2">
    <location>
        <begin position="20"/>
        <end position="426"/>
    </location>
</feature>
<evidence type="ECO:0008006" key="5">
    <source>
        <dbReference type="Google" id="ProtNLM"/>
    </source>
</evidence>
<dbReference type="EMBL" id="CAUJNA010003353">
    <property type="protein sequence ID" value="CAJ1399968.1"/>
    <property type="molecule type" value="Genomic_DNA"/>
</dbReference>
<keyword evidence="1" id="KW-0812">Transmembrane</keyword>
<keyword evidence="4" id="KW-1185">Reference proteome</keyword>
<evidence type="ECO:0000256" key="1">
    <source>
        <dbReference type="SAM" id="Phobius"/>
    </source>
</evidence>
<dbReference type="Proteomes" id="UP001178507">
    <property type="component" value="Unassembled WGS sequence"/>
</dbReference>
<proteinExistence type="predicted"/>
<feature type="signal peptide" evidence="2">
    <location>
        <begin position="1"/>
        <end position="19"/>
    </location>
</feature>
<evidence type="ECO:0000313" key="4">
    <source>
        <dbReference type="Proteomes" id="UP001178507"/>
    </source>
</evidence>
<reference evidence="3" key="1">
    <citation type="submission" date="2023-08" db="EMBL/GenBank/DDBJ databases">
        <authorList>
            <person name="Chen Y."/>
            <person name="Shah S."/>
            <person name="Dougan E. K."/>
            <person name="Thang M."/>
            <person name="Chan C."/>
        </authorList>
    </citation>
    <scope>NUCLEOTIDE SEQUENCE</scope>
</reference>
<dbReference type="AlphaFoldDB" id="A0AA36NF90"/>
<evidence type="ECO:0000313" key="3">
    <source>
        <dbReference type="EMBL" id="CAJ1399968.1"/>
    </source>
</evidence>
<evidence type="ECO:0000256" key="2">
    <source>
        <dbReference type="SAM" id="SignalP"/>
    </source>
</evidence>
<keyword evidence="2" id="KW-0732">Signal</keyword>